<name>A0A6C0ATI6_9ZZZZ</name>
<sequence>MFSNNAASLEYAYPVIKETVPQSALGYHANNKYDGFPPLMSDGRSITSTWQPESTINNDIIRANDIQSNWQYRRYLTQNAKEVMQYNFRESSNDIGYYKRPIDVVDIQSNLVSGISNTPYKFNSVLDNTKPLGYISSDLKETYLTREQLSARKISPVITQEQLLKMQ</sequence>
<accession>A0A6C0ATI6</accession>
<dbReference type="AlphaFoldDB" id="A0A6C0ATI6"/>
<reference evidence="1" key="1">
    <citation type="journal article" date="2020" name="Nature">
        <title>Giant virus diversity and host interactions through global metagenomics.</title>
        <authorList>
            <person name="Schulz F."/>
            <person name="Roux S."/>
            <person name="Paez-Espino D."/>
            <person name="Jungbluth S."/>
            <person name="Walsh D.A."/>
            <person name="Denef V.J."/>
            <person name="McMahon K.D."/>
            <person name="Konstantinidis K.T."/>
            <person name="Eloe-Fadrosh E.A."/>
            <person name="Kyrpides N.C."/>
            <person name="Woyke T."/>
        </authorList>
    </citation>
    <scope>NUCLEOTIDE SEQUENCE</scope>
    <source>
        <strain evidence="1">GVMAG-S-1101171-111</strain>
    </source>
</reference>
<dbReference type="EMBL" id="MN740805">
    <property type="protein sequence ID" value="QHS82793.1"/>
    <property type="molecule type" value="Genomic_DNA"/>
</dbReference>
<organism evidence="1">
    <name type="scientific">viral metagenome</name>
    <dbReference type="NCBI Taxonomy" id="1070528"/>
    <lineage>
        <taxon>unclassified sequences</taxon>
        <taxon>metagenomes</taxon>
        <taxon>organismal metagenomes</taxon>
    </lineage>
</organism>
<protein>
    <submittedName>
        <fullName evidence="1">Uncharacterized protein</fullName>
    </submittedName>
</protein>
<evidence type="ECO:0000313" key="1">
    <source>
        <dbReference type="EMBL" id="QHS82793.1"/>
    </source>
</evidence>
<proteinExistence type="predicted"/>